<feature type="non-terminal residue" evidence="16">
    <location>
        <position position="1"/>
    </location>
</feature>
<dbReference type="InterPro" id="IPR041588">
    <property type="entry name" value="Integrase_H2C2"/>
</dbReference>
<dbReference type="AlphaFoldDB" id="A0A151RDQ1"/>
<dbReference type="Pfam" id="PF17917">
    <property type="entry name" value="RT_RNaseH"/>
    <property type="match status" value="1"/>
</dbReference>
<evidence type="ECO:0000256" key="6">
    <source>
        <dbReference type="ARBA" id="ARBA00022750"/>
    </source>
</evidence>
<dbReference type="GO" id="GO:0004519">
    <property type="term" value="F:endonuclease activity"/>
    <property type="evidence" value="ECO:0007669"/>
    <property type="project" value="UniProtKB-KW"/>
</dbReference>
<keyword evidence="11" id="KW-0695">RNA-directed DNA polymerase</keyword>
<dbReference type="GO" id="GO:0015074">
    <property type="term" value="P:DNA integration"/>
    <property type="evidence" value="ECO:0007669"/>
    <property type="project" value="UniProtKB-KW"/>
</dbReference>
<accession>A0A151RDQ1</accession>
<keyword evidence="14" id="KW-0233">DNA recombination</keyword>
<keyword evidence="5" id="KW-0479">Metal-binding</keyword>
<gene>
    <name evidence="16" type="ORF">KK1_038049</name>
</gene>
<dbReference type="InterPro" id="IPR012337">
    <property type="entry name" value="RNaseH-like_sf"/>
</dbReference>
<keyword evidence="13" id="KW-0238">DNA-binding</keyword>
<feature type="domain" description="Integrase catalytic" evidence="15">
    <location>
        <begin position="337"/>
        <end position="444"/>
    </location>
</feature>
<proteinExistence type="predicted"/>
<dbReference type="FunFam" id="3.30.70.270:FF:000020">
    <property type="entry name" value="Transposon Tf2-6 polyprotein-like Protein"/>
    <property type="match status" value="1"/>
</dbReference>
<dbReference type="Proteomes" id="UP000075243">
    <property type="component" value="Unassembled WGS sequence"/>
</dbReference>
<dbReference type="GO" id="GO:0006508">
    <property type="term" value="P:proteolysis"/>
    <property type="evidence" value="ECO:0007669"/>
    <property type="project" value="UniProtKB-KW"/>
</dbReference>
<keyword evidence="1" id="KW-0645">Protease</keyword>
<dbReference type="InterPro" id="IPR056924">
    <property type="entry name" value="SH3_Tf2-1"/>
</dbReference>
<dbReference type="GO" id="GO:0004190">
    <property type="term" value="F:aspartic-type endopeptidase activity"/>
    <property type="evidence" value="ECO:0007669"/>
    <property type="project" value="UniProtKB-KW"/>
</dbReference>
<dbReference type="Gene3D" id="1.10.340.70">
    <property type="match status" value="1"/>
</dbReference>
<dbReference type="GO" id="GO:0003964">
    <property type="term" value="F:RNA-directed DNA polymerase activity"/>
    <property type="evidence" value="ECO:0007669"/>
    <property type="project" value="UniProtKB-KW"/>
</dbReference>
<evidence type="ECO:0000256" key="1">
    <source>
        <dbReference type="ARBA" id="ARBA00022670"/>
    </source>
</evidence>
<dbReference type="InterPro" id="IPR041373">
    <property type="entry name" value="RT_RNaseH"/>
</dbReference>
<name>A0A151RDQ1_CAJCA</name>
<dbReference type="InterPro" id="IPR043502">
    <property type="entry name" value="DNA/RNA_pol_sf"/>
</dbReference>
<dbReference type="InterPro" id="IPR036397">
    <property type="entry name" value="RNaseH_sf"/>
</dbReference>
<dbReference type="CDD" id="cd09274">
    <property type="entry name" value="RNase_HI_RT_Ty3"/>
    <property type="match status" value="1"/>
</dbReference>
<evidence type="ECO:0000313" key="16">
    <source>
        <dbReference type="EMBL" id="KYP40599.1"/>
    </source>
</evidence>
<evidence type="ECO:0000259" key="15">
    <source>
        <dbReference type="PROSITE" id="PS50994"/>
    </source>
</evidence>
<evidence type="ECO:0000256" key="5">
    <source>
        <dbReference type="ARBA" id="ARBA00022723"/>
    </source>
</evidence>
<evidence type="ECO:0000313" key="17">
    <source>
        <dbReference type="Proteomes" id="UP000075243"/>
    </source>
</evidence>
<dbReference type="Pfam" id="PF17921">
    <property type="entry name" value="Integrase_H2C2"/>
    <property type="match status" value="1"/>
</dbReference>
<organism evidence="16 17">
    <name type="scientific">Cajanus cajan</name>
    <name type="common">Pigeon pea</name>
    <name type="synonym">Cajanus indicus</name>
    <dbReference type="NCBI Taxonomy" id="3821"/>
    <lineage>
        <taxon>Eukaryota</taxon>
        <taxon>Viridiplantae</taxon>
        <taxon>Streptophyta</taxon>
        <taxon>Embryophyta</taxon>
        <taxon>Tracheophyta</taxon>
        <taxon>Spermatophyta</taxon>
        <taxon>Magnoliopsida</taxon>
        <taxon>eudicotyledons</taxon>
        <taxon>Gunneridae</taxon>
        <taxon>Pentapetalae</taxon>
        <taxon>rosids</taxon>
        <taxon>fabids</taxon>
        <taxon>Fabales</taxon>
        <taxon>Fabaceae</taxon>
        <taxon>Papilionoideae</taxon>
        <taxon>50 kb inversion clade</taxon>
        <taxon>NPAAA clade</taxon>
        <taxon>indigoferoid/millettioid clade</taxon>
        <taxon>Phaseoleae</taxon>
        <taxon>Cajanus</taxon>
    </lineage>
</organism>
<dbReference type="PROSITE" id="PS50994">
    <property type="entry name" value="INTEGRASE"/>
    <property type="match status" value="1"/>
</dbReference>
<evidence type="ECO:0000256" key="14">
    <source>
        <dbReference type="ARBA" id="ARBA00023172"/>
    </source>
</evidence>
<evidence type="ECO:0000256" key="11">
    <source>
        <dbReference type="ARBA" id="ARBA00022918"/>
    </source>
</evidence>
<dbReference type="SUPFAM" id="SSF56672">
    <property type="entry name" value="DNA/RNA polymerases"/>
    <property type="match status" value="1"/>
</dbReference>
<evidence type="ECO:0000256" key="9">
    <source>
        <dbReference type="ARBA" id="ARBA00022842"/>
    </source>
</evidence>
<evidence type="ECO:0000256" key="10">
    <source>
        <dbReference type="ARBA" id="ARBA00022908"/>
    </source>
</evidence>
<dbReference type="GO" id="GO:0046872">
    <property type="term" value="F:metal ion binding"/>
    <property type="evidence" value="ECO:0007669"/>
    <property type="project" value="UniProtKB-KW"/>
</dbReference>
<reference evidence="16" key="1">
    <citation type="journal article" date="2012" name="Nat. Biotechnol.">
        <title>Draft genome sequence of pigeonpea (Cajanus cajan), an orphan legume crop of resource-poor farmers.</title>
        <authorList>
            <person name="Varshney R.K."/>
            <person name="Chen W."/>
            <person name="Li Y."/>
            <person name="Bharti A.K."/>
            <person name="Saxena R.K."/>
            <person name="Schlueter J.A."/>
            <person name="Donoghue M.T."/>
            <person name="Azam S."/>
            <person name="Fan G."/>
            <person name="Whaley A.M."/>
            <person name="Farmer A.D."/>
            <person name="Sheridan J."/>
            <person name="Iwata A."/>
            <person name="Tuteja R."/>
            <person name="Penmetsa R.V."/>
            <person name="Wu W."/>
            <person name="Upadhyaya H.D."/>
            <person name="Yang S.P."/>
            <person name="Shah T."/>
            <person name="Saxena K.B."/>
            <person name="Michael T."/>
            <person name="McCombie W.R."/>
            <person name="Yang B."/>
            <person name="Zhang G."/>
            <person name="Yang H."/>
            <person name="Wang J."/>
            <person name="Spillane C."/>
            <person name="Cook D.R."/>
            <person name="May G.D."/>
            <person name="Xu X."/>
            <person name="Jackson S.A."/>
        </authorList>
    </citation>
    <scope>NUCLEOTIDE SEQUENCE [LARGE SCALE GENOMIC DNA]</scope>
</reference>
<dbReference type="InterPro" id="IPR001584">
    <property type="entry name" value="Integrase_cat-core"/>
</dbReference>
<dbReference type="Gramene" id="C.cajan_39128.t">
    <property type="protein sequence ID" value="C.cajan_39128.t"/>
    <property type="gene ID" value="C.cajan_39128"/>
</dbReference>
<dbReference type="GO" id="GO:0003887">
    <property type="term" value="F:DNA-directed DNA polymerase activity"/>
    <property type="evidence" value="ECO:0007669"/>
    <property type="project" value="UniProtKB-KW"/>
</dbReference>
<keyword evidence="8" id="KW-0378">Hydrolase</keyword>
<evidence type="ECO:0000256" key="13">
    <source>
        <dbReference type="ARBA" id="ARBA00023125"/>
    </source>
</evidence>
<keyword evidence="2" id="KW-0808">Transferase</keyword>
<evidence type="ECO:0000256" key="4">
    <source>
        <dbReference type="ARBA" id="ARBA00022722"/>
    </source>
</evidence>
<evidence type="ECO:0000256" key="2">
    <source>
        <dbReference type="ARBA" id="ARBA00022679"/>
    </source>
</evidence>
<dbReference type="PANTHER" id="PTHR37984:SF5">
    <property type="entry name" value="PROTEIN NYNRIN-LIKE"/>
    <property type="match status" value="1"/>
</dbReference>
<dbReference type="Gene3D" id="3.30.420.10">
    <property type="entry name" value="Ribonuclease H-like superfamily/Ribonuclease H"/>
    <property type="match status" value="1"/>
</dbReference>
<keyword evidence="17" id="KW-1185">Reference proteome</keyword>
<dbReference type="EMBL" id="KQ483825">
    <property type="protein sequence ID" value="KYP40599.1"/>
    <property type="molecule type" value="Genomic_DNA"/>
</dbReference>
<dbReference type="GO" id="GO:0006310">
    <property type="term" value="P:DNA recombination"/>
    <property type="evidence" value="ECO:0007669"/>
    <property type="project" value="UniProtKB-KW"/>
</dbReference>
<evidence type="ECO:0000256" key="8">
    <source>
        <dbReference type="ARBA" id="ARBA00022801"/>
    </source>
</evidence>
<dbReference type="InterPro" id="IPR043128">
    <property type="entry name" value="Rev_trsase/Diguanyl_cyclase"/>
</dbReference>
<dbReference type="Gene3D" id="3.30.70.270">
    <property type="match status" value="1"/>
</dbReference>
<dbReference type="Pfam" id="PF24626">
    <property type="entry name" value="SH3_Tf2-1"/>
    <property type="match status" value="1"/>
</dbReference>
<keyword evidence="4" id="KW-0540">Nuclease</keyword>
<evidence type="ECO:0000256" key="3">
    <source>
        <dbReference type="ARBA" id="ARBA00022695"/>
    </source>
</evidence>
<evidence type="ECO:0000256" key="12">
    <source>
        <dbReference type="ARBA" id="ARBA00022932"/>
    </source>
</evidence>
<dbReference type="FunFam" id="3.10.20.370:FF:000001">
    <property type="entry name" value="Retrovirus-related Pol polyprotein from transposon 17.6-like protein"/>
    <property type="match status" value="1"/>
</dbReference>
<dbReference type="GO" id="GO:0003677">
    <property type="term" value="F:DNA binding"/>
    <property type="evidence" value="ECO:0007669"/>
    <property type="project" value="UniProtKB-KW"/>
</dbReference>
<keyword evidence="7" id="KW-0255">Endonuclease</keyword>
<sequence length="664" mass="76950">PAKVELVLQCERPRTVTDIQSFVGLTGYYRRFIEGFSKIVAPLTQLIRKEQPFIWTDTCEQSFDELKRRLTTSPVLVLPDSGEPFDVYCDASHQVLGCVLMQNRKVVAYASRQLNNHERNYPTHDLELAAIVFALKIWRHYLYSARFNVFSDHKSLKYLFDQKELNMRQRWWMEFLKDYDFQLMYHPGKANVVVDALSRKSIHMSTQDHISCGMITITSEFLRQVEQKQLQDVELVKLLGLMGTEKAVGFELGEDGILRFKGRICLRHDVELKRAVLEEGHKSRLSIHPGMTKMYQDLKKTFWWSGMKREIAEYVAACLTCQKAKVEHQKPSGLMQQMEIPEWKWGSITMDFIVGLPRSAKNSDVIWVIVDRLTKCAHFLPVNIKWSLEKLTQLYVREIVQLHGVPSSIISDRDPRFTSRFWQSLHQALGTKLKLSSAYHPQTDDHLGSWEEVLPLVEFTYNNRFHASIGMTPFEALYGRRCRTPMCWHQDGESVVVGPELILHTTKKVKLIQERMKTVQSRQKSYADKRRKPLEFAEGEHVFLKVTPTSGVGRALKARKLTPRFVGPYQIIQRVGPVTYRLALPPSLSNLHDVFHVSQLRKYVHDPGHVVELDDVRVKENMTFEKLPVAVVDHKLKELWGKSIALVKVLWHATTGEATWEVEQ</sequence>
<dbReference type="InterPro" id="IPR050951">
    <property type="entry name" value="Retrovirus_Pol_polyprotein"/>
</dbReference>
<evidence type="ECO:0000256" key="7">
    <source>
        <dbReference type="ARBA" id="ARBA00022759"/>
    </source>
</evidence>
<dbReference type="SUPFAM" id="SSF53098">
    <property type="entry name" value="Ribonuclease H-like"/>
    <property type="match status" value="1"/>
</dbReference>
<keyword evidence="10" id="KW-0229">DNA integration</keyword>
<dbReference type="OMA" id="WHATTGE"/>
<keyword evidence="6" id="KW-0064">Aspartyl protease</keyword>
<keyword evidence="3" id="KW-0548">Nucleotidyltransferase</keyword>
<protein>
    <submittedName>
        <fullName evidence="16">Retrotransposable element Tf2</fullName>
    </submittedName>
</protein>
<dbReference type="PANTHER" id="PTHR37984">
    <property type="entry name" value="PROTEIN CBG26694"/>
    <property type="match status" value="1"/>
</dbReference>
<keyword evidence="12" id="KW-0239">DNA-directed DNA polymerase</keyword>
<keyword evidence="9" id="KW-0460">Magnesium</keyword>